<evidence type="ECO:0000256" key="8">
    <source>
        <dbReference type="ARBA" id="ARBA00023239"/>
    </source>
</evidence>
<evidence type="ECO:0000313" key="11">
    <source>
        <dbReference type="EMBL" id="MBX8643851.1"/>
    </source>
</evidence>
<dbReference type="PANTHER" id="PTHR22854:SF2">
    <property type="entry name" value="INDOLE-3-GLYCEROL-PHOSPHATE SYNTHASE"/>
    <property type="match status" value="1"/>
</dbReference>
<keyword evidence="7" id="KW-0057">Aromatic amino acid biosynthesis</keyword>
<dbReference type="EMBL" id="JAGVSJ010000007">
    <property type="protein sequence ID" value="MBX8631680.1"/>
    <property type="molecule type" value="Genomic_DNA"/>
</dbReference>
<evidence type="ECO:0000313" key="12">
    <source>
        <dbReference type="Proteomes" id="UP000750197"/>
    </source>
</evidence>
<evidence type="ECO:0000256" key="6">
    <source>
        <dbReference type="ARBA" id="ARBA00022822"/>
    </source>
</evidence>
<organism evidence="11 12">
    <name type="scientific">Candidatus Sysuiplasma superficiale</name>
    <dbReference type="NCBI Taxonomy" id="2823368"/>
    <lineage>
        <taxon>Archaea</taxon>
        <taxon>Methanobacteriati</taxon>
        <taxon>Thermoplasmatota</taxon>
        <taxon>Thermoplasmata</taxon>
        <taxon>Candidatus Sysuiplasmatales</taxon>
        <taxon>Candidatus Sysuiplasmataceae</taxon>
        <taxon>Candidatus Sysuiplasma</taxon>
    </lineage>
</organism>
<protein>
    <recommendedName>
        <fullName evidence="3">indole-3-glycerol-phosphate synthase</fullName>
        <ecNumber evidence="3">4.1.1.48</ecNumber>
    </recommendedName>
</protein>
<dbReference type="Proteomes" id="UP000750197">
    <property type="component" value="Unassembled WGS sequence"/>
</dbReference>
<keyword evidence="5" id="KW-0210">Decarboxylase</keyword>
<evidence type="ECO:0000256" key="2">
    <source>
        <dbReference type="ARBA" id="ARBA00004696"/>
    </source>
</evidence>
<dbReference type="SUPFAM" id="SSF51366">
    <property type="entry name" value="Ribulose-phoshate binding barrel"/>
    <property type="match status" value="1"/>
</dbReference>
<dbReference type="AlphaFoldDB" id="A0A8J7YWT5"/>
<dbReference type="InterPro" id="IPR013798">
    <property type="entry name" value="Indole-3-glycerol_P_synth_dom"/>
</dbReference>
<dbReference type="Proteomes" id="UP000716004">
    <property type="component" value="Unassembled WGS sequence"/>
</dbReference>
<evidence type="ECO:0000256" key="7">
    <source>
        <dbReference type="ARBA" id="ARBA00023141"/>
    </source>
</evidence>
<accession>A0A8J7YWT5</accession>
<sequence length="257" mass="28543">MDELENFVDNAFSLVMSGYYSTSEHRKRPLLSLRSSLLDDRRIPVIAEFKRRTPSVRELSSNVSIHQRLGEFVSEGVCGLSVLTEPHRFDGSLENLVIASDFGVPLLMKDFIISTDQLDAAYRSGADAALLILDIFETTRYSIEVLMEHAHSLGLEVVLEVNSVEQFERAKRSEADIIGINNRDMRSLVLEDGRCERVLASVEKDRPVIGMSGIDTVERALSILDAGADAVLIGTSLMGGDIGLLRKLRGALKERHR</sequence>
<dbReference type="Pfam" id="PF00218">
    <property type="entry name" value="IGPS"/>
    <property type="match status" value="1"/>
</dbReference>
<name>A0A8J7YWT5_9ARCH</name>
<dbReference type="EMBL" id="JAHEAC010000023">
    <property type="protein sequence ID" value="MBX8643851.1"/>
    <property type="molecule type" value="Genomic_DNA"/>
</dbReference>
<dbReference type="EC" id="4.1.1.48" evidence="3"/>
<evidence type="ECO:0000256" key="5">
    <source>
        <dbReference type="ARBA" id="ARBA00022793"/>
    </source>
</evidence>
<gene>
    <name evidence="10" type="ORF">J9259_04060</name>
    <name evidence="11" type="ORF">KIY12_03905</name>
</gene>
<comment type="pathway">
    <text evidence="2">Amino-acid biosynthesis; L-tryptophan biosynthesis; L-tryptophan from chorismate: step 4/5.</text>
</comment>
<feature type="domain" description="Indole-3-glycerol phosphate synthase" evidence="9">
    <location>
        <begin position="26"/>
        <end position="240"/>
    </location>
</feature>
<reference evidence="11" key="1">
    <citation type="submission" date="2021-05" db="EMBL/GenBank/DDBJ databases">
        <title>Genomic insights into ecological role and evolution of a novel Thermoplasmata order Candidatus Sysuiplasmatales.</title>
        <authorList>
            <person name="Yuan Y."/>
        </authorList>
    </citation>
    <scope>NUCLEOTIDE SEQUENCE</scope>
    <source>
        <strain evidence="11">TUT19-bin139</strain>
        <strain evidence="10">YP2-bin.285</strain>
    </source>
</reference>
<dbReference type="InterPro" id="IPR013785">
    <property type="entry name" value="Aldolase_TIM"/>
</dbReference>
<evidence type="ECO:0000256" key="3">
    <source>
        <dbReference type="ARBA" id="ARBA00012362"/>
    </source>
</evidence>
<dbReference type="GO" id="GO:0004640">
    <property type="term" value="F:phosphoribosylanthranilate isomerase activity"/>
    <property type="evidence" value="ECO:0007669"/>
    <property type="project" value="TreeGrafter"/>
</dbReference>
<dbReference type="UniPathway" id="UPA00035">
    <property type="reaction ID" value="UER00043"/>
</dbReference>
<dbReference type="Gene3D" id="3.20.20.70">
    <property type="entry name" value="Aldolase class I"/>
    <property type="match status" value="1"/>
</dbReference>
<proteinExistence type="predicted"/>
<comment type="caution">
    <text evidence="11">The sequence shown here is derived from an EMBL/GenBank/DDBJ whole genome shotgun (WGS) entry which is preliminary data.</text>
</comment>
<keyword evidence="8" id="KW-0456">Lyase</keyword>
<dbReference type="PANTHER" id="PTHR22854">
    <property type="entry name" value="TRYPTOPHAN BIOSYNTHESIS PROTEIN"/>
    <property type="match status" value="1"/>
</dbReference>
<dbReference type="InterPro" id="IPR045186">
    <property type="entry name" value="Indole-3-glycerol_P_synth"/>
</dbReference>
<dbReference type="InterPro" id="IPR011060">
    <property type="entry name" value="RibuloseP-bd_barrel"/>
</dbReference>
<dbReference type="CDD" id="cd00331">
    <property type="entry name" value="IGPS"/>
    <property type="match status" value="1"/>
</dbReference>
<comment type="catalytic activity">
    <reaction evidence="1">
        <text>1-(2-carboxyphenylamino)-1-deoxy-D-ribulose 5-phosphate + H(+) = (1S,2R)-1-C-(indol-3-yl)glycerol 3-phosphate + CO2 + H2O</text>
        <dbReference type="Rhea" id="RHEA:23476"/>
        <dbReference type="ChEBI" id="CHEBI:15377"/>
        <dbReference type="ChEBI" id="CHEBI:15378"/>
        <dbReference type="ChEBI" id="CHEBI:16526"/>
        <dbReference type="ChEBI" id="CHEBI:58613"/>
        <dbReference type="ChEBI" id="CHEBI:58866"/>
        <dbReference type="EC" id="4.1.1.48"/>
    </reaction>
</comment>
<evidence type="ECO:0000259" key="9">
    <source>
        <dbReference type="Pfam" id="PF00218"/>
    </source>
</evidence>
<dbReference type="GO" id="GO:0000162">
    <property type="term" value="P:L-tryptophan biosynthetic process"/>
    <property type="evidence" value="ECO:0007669"/>
    <property type="project" value="UniProtKB-UniPathway"/>
</dbReference>
<evidence type="ECO:0000256" key="1">
    <source>
        <dbReference type="ARBA" id="ARBA00001633"/>
    </source>
</evidence>
<evidence type="ECO:0000256" key="4">
    <source>
        <dbReference type="ARBA" id="ARBA00022605"/>
    </source>
</evidence>
<evidence type="ECO:0000313" key="10">
    <source>
        <dbReference type="EMBL" id="MBX8631680.1"/>
    </source>
</evidence>
<dbReference type="GO" id="GO:0004425">
    <property type="term" value="F:indole-3-glycerol-phosphate synthase activity"/>
    <property type="evidence" value="ECO:0007669"/>
    <property type="project" value="UniProtKB-EC"/>
</dbReference>
<keyword evidence="6" id="KW-0822">Tryptophan biosynthesis</keyword>
<keyword evidence="4" id="KW-0028">Amino-acid biosynthesis</keyword>